<feature type="region of interest" description="Disordered" evidence="3">
    <location>
        <begin position="1"/>
        <end position="30"/>
    </location>
</feature>
<feature type="compositionally biased region" description="Basic residues" evidence="3">
    <location>
        <begin position="408"/>
        <end position="420"/>
    </location>
</feature>
<name>A0ABZ2K4A5_9BACT</name>
<evidence type="ECO:0000313" key="5">
    <source>
        <dbReference type="Proteomes" id="UP001379533"/>
    </source>
</evidence>
<evidence type="ECO:0000256" key="1">
    <source>
        <dbReference type="ARBA" id="ARBA00009892"/>
    </source>
</evidence>
<reference evidence="4 5" key="1">
    <citation type="submission" date="2021-12" db="EMBL/GenBank/DDBJ databases">
        <title>Discovery of the Pendulisporaceae a myxobacterial family with distinct sporulation behavior and unique specialized metabolism.</title>
        <authorList>
            <person name="Garcia R."/>
            <person name="Popoff A."/>
            <person name="Bader C.D."/>
            <person name="Loehr J."/>
            <person name="Walesch S."/>
            <person name="Walt C."/>
            <person name="Boldt J."/>
            <person name="Bunk B."/>
            <person name="Haeckl F.J.F.P.J."/>
            <person name="Gunesch A.P."/>
            <person name="Birkelbach J."/>
            <person name="Nuebel U."/>
            <person name="Pietschmann T."/>
            <person name="Bach T."/>
            <person name="Mueller R."/>
        </authorList>
    </citation>
    <scope>NUCLEOTIDE SEQUENCE [LARGE SCALE GENOMIC DNA]</scope>
    <source>
        <strain evidence="4 5">MSr12523</strain>
    </source>
</reference>
<dbReference type="Gene3D" id="3.40.910.10">
    <property type="entry name" value="Deoxyhypusine synthase"/>
    <property type="match status" value="1"/>
</dbReference>
<evidence type="ECO:0000256" key="2">
    <source>
        <dbReference type="ARBA" id="ARBA00022679"/>
    </source>
</evidence>
<dbReference type="RefSeq" id="WP_394844141.1">
    <property type="nucleotide sequence ID" value="NZ_CP089982.1"/>
</dbReference>
<sequence length="420" mass="46865">MPTPKATTRRPRAPKKGTAPKVSSPRKAFETARTVHPVGITGKERPHDIITNMFPAYVGRQERTAFELMRRSITEDCCTFLTMSGAMTPAGLHQSCLIPLLDRGLIDCITTTGANLYHDAHRIIGHRIREIEPNAGDLQYRLARIIRIYDLGFWEETLLETDKLFSAILQKPEFQKKMTTPELHYLLGKNIARIEDALGVTSPSLLSTAYRYGVPIFVGAVQDGSIFLNIVKLKRLLGPAFKLEIDVNDDVFEMGAMQRHCFGALGKPMAIWILGGGVPKNYTLQGEPLLDQILSVPTHGFDIDVQFCVDPVDNGALSSCPAGEGHTWGKVSAESVATGSVYVHSDVTAVFPWLTYALLSDPRIHRRHRRLYDAREKAVASLQAEVEKRRKKLMPTLDFPLPKEKPGKMAKKKAKTKKKR</sequence>
<accession>A0ABZ2K4A5</accession>
<proteinExistence type="inferred from homology"/>
<dbReference type="PANTHER" id="PTHR11703">
    <property type="entry name" value="DEOXYHYPUSINE SYNTHASE"/>
    <property type="match status" value="1"/>
</dbReference>
<feature type="region of interest" description="Disordered" evidence="3">
    <location>
        <begin position="393"/>
        <end position="420"/>
    </location>
</feature>
<protein>
    <submittedName>
        <fullName evidence="4">Deoxyhypusine synthase family protein</fullName>
    </submittedName>
</protein>
<dbReference type="SUPFAM" id="SSF52467">
    <property type="entry name" value="DHS-like NAD/FAD-binding domain"/>
    <property type="match status" value="1"/>
</dbReference>
<evidence type="ECO:0000313" key="4">
    <source>
        <dbReference type="EMBL" id="WXA93540.1"/>
    </source>
</evidence>
<dbReference type="Proteomes" id="UP001379533">
    <property type="component" value="Chromosome"/>
</dbReference>
<dbReference type="InterPro" id="IPR002773">
    <property type="entry name" value="Deoxyhypusine_synthase"/>
</dbReference>
<dbReference type="InterPro" id="IPR036982">
    <property type="entry name" value="Deoxyhypusine_synthase_sf"/>
</dbReference>
<comment type="similarity">
    <text evidence="1">Belongs to the deoxyhypusine synthase family.</text>
</comment>
<keyword evidence="2" id="KW-0808">Transferase</keyword>
<evidence type="ECO:0000256" key="3">
    <source>
        <dbReference type="SAM" id="MobiDB-lite"/>
    </source>
</evidence>
<dbReference type="Pfam" id="PF01916">
    <property type="entry name" value="DS"/>
    <property type="match status" value="1"/>
</dbReference>
<dbReference type="EMBL" id="CP089982">
    <property type="protein sequence ID" value="WXA93540.1"/>
    <property type="molecule type" value="Genomic_DNA"/>
</dbReference>
<organism evidence="4 5">
    <name type="scientific">Pendulispora brunnea</name>
    <dbReference type="NCBI Taxonomy" id="2905690"/>
    <lineage>
        <taxon>Bacteria</taxon>
        <taxon>Pseudomonadati</taxon>
        <taxon>Myxococcota</taxon>
        <taxon>Myxococcia</taxon>
        <taxon>Myxococcales</taxon>
        <taxon>Sorangiineae</taxon>
        <taxon>Pendulisporaceae</taxon>
        <taxon>Pendulispora</taxon>
    </lineage>
</organism>
<dbReference type="InterPro" id="IPR029035">
    <property type="entry name" value="DHS-like_NAD/FAD-binding_dom"/>
</dbReference>
<keyword evidence="5" id="KW-1185">Reference proteome</keyword>
<dbReference type="PANTHER" id="PTHR11703:SF2">
    <property type="entry name" value="DEOXYHYPUSINE SYNTHASE-LIKE PROTEIN"/>
    <property type="match status" value="1"/>
</dbReference>
<gene>
    <name evidence="4" type="ORF">LZC95_44695</name>
</gene>